<dbReference type="Proteomes" id="UP001642487">
    <property type="component" value="Chromosome 7"/>
</dbReference>
<proteinExistence type="predicted"/>
<organism evidence="1 2">
    <name type="scientific">Citrullus colocynthis</name>
    <name type="common">colocynth</name>
    <dbReference type="NCBI Taxonomy" id="252529"/>
    <lineage>
        <taxon>Eukaryota</taxon>
        <taxon>Viridiplantae</taxon>
        <taxon>Streptophyta</taxon>
        <taxon>Embryophyta</taxon>
        <taxon>Tracheophyta</taxon>
        <taxon>Spermatophyta</taxon>
        <taxon>Magnoliopsida</taxon>
        <taxon>eudicotyledons</taxon>
        <taxon>Gunneridae</taxon>
        <taxon>Pentapetalae</taxon>
        <taxon>rosids</taxon>
        <taxon>fabids</taxon>
        <taxon>Cucurbitales</taxon>
        <taxon>Cucurbitaceae</taxon>
        <taxon>Benincaseae</taxon>
        <taxon>Citrullus</taxon>
    </lineage>
</organism>
<protein>
    <submittedName>
        <fullName evidence="1">Uncharacterized protein</fullName>
    </submittedName>
</protein>
<gene>
    <name evidence="1" type="ORF">CITCOLO1_LOCUS18991</name>
</gene>
<evidence type="ECO:0000313" key="2">
    <source>
        <dbReference type="Proteomes" id="UP001642487"/>
    </source>
</evidence>
<accession>A0ABP0Z3C4</accession>
<evidence type="ECO:0000313" key="1">
    <source>
        <dbReference type="EMBL" id="CAK9326637.1"/>
    </source>
</evidence>
<sequence length="147" mass="16688">MAIGYGISLFSPLIDSNQAQDSGLTPISWRPRKESSFGLVETSSTSHPATVSRCRDIIYRMPNQYIKIPCTMFNLALSSSQSLSSQKETEEAHKRLNALKPIKSSLKMLESGSCMYPVAISRNIQLRIFLEKSSRLRRFRHLAHAWR</sequence>
<name>A0ABP0Z3C4_9ROSI</name>
<reference evidence="1 2" key="1">
    <citation type="submission" date="2024-03" db="EMBL/GenBank/DDBJ databases">
        <authorList>
            <person name="Gkanogiannis A."/>
            <person name="Becerra Lopez-Lavalle L."/>
        </authorList>
    </citation>
    <scope>NUCLEOTIDE SEQUENCE [LARGE SCALE GENOMIC DNA]</scope>
</reference>
<keyword evidence="2" id="KW-1185">Reference proteome</keyword>
<dbReference type="EMBL" id="OZ021741">
    <property type="protein sequence ID" value="CAK9326637.1"/>
    <property type="molecule type" value="Genomic_DNA"/>
</dbReference>